<dbReference type="SMART" id="SM00355">
    <property type="entry name" value="ZnF_C2H2"/>
    <property type="match status" value="4"/>
</dbReference>
<feature type="compositionally biased region" description="Basic and acidic residues" evidence="10">
    <location>
        <begin position="115"/>
        <end position="124"/>
    </location>
</feature>
<name>A0A8C9SVY1_SCLFO</name>
<evidence type="ECO:0000256" key="8">
    <source>
        <dbReference type="ARBA" id="ARBA00023242"/>
    </source>
</evidence>
<dbReference type="AlphaFoldDB" id="A0A8C9SVY1"/>
<protein>
    <submittedName>
        <fullName evidence="12">INSM transcriptional repressor 1</fullName>
    </submittedName>
</protein>
<dbReference type="GeneTree" id="ENSGT00940000162552"/>
<dbReference type="GO" id="GO:0005634">
    <property type="term" value="C:nucleus"/>
    <property type="evidence" value="ECO:0007669"/>
    <property type="project" value="UniProtKB-SubCell"/>
</dbReference>
<sequence>MPRGFLVKRSKKSGAVSYRVREECCATPAEELSETAYPAGPAPAPAPSPAPAAPASHFHGNQSGAAILPAECNRVRRIQSRVTFFGGMPEAQSPPTLSPKRPVSAESCRQQHPASADDHLDRKLNSSSPVQAESFPEPSLTMSASHMKYMSVPPSLAEMTTKLGSACRDQESQSAAASKRAASSAKAKQTNGNAKKKQKSSSASPGDKRSGYRDEVTTSPVLGLRITELPEEEEVKPRSSSPLGEFICQLCKERYADPLALAQHKCSRIVRVDYRCAECDKVFSCPANLASHRRWHKPRGAQPEEAPAAPAPVNDDHESRNGTTRGARAPSSPPQPPAQPSVCASEEEVAFKCPLCAKKFRRQAYLRKHVALHNRRGDKAKARWTQGAAQQTRPAELAPPCPRGKATCGASDVFPCRFCREGFFSSPGLTRHINKCHPTESRQVIVLSG</sequence>
<evidence type="ECO:0000256" key="3">
    <source>
        <dbReference type="ARBA" id="ARBA00022737"/>
    </source>
</evidence>
<dbReference type="OrthoDB" id="8953942at2759"/>
<keyword evidence="2" id="KW-0479">Metal-binding</keyword>
<accession>A0A8C9SVY1</accession>
<evidence type="ECO:0000256" key="4">
    <source>
        <dbReference type="ARBA" id="ARBA00022771"/>
    </source>
</evidence>
<dbReference type="FunFam" id="3.30.160.60:FF:001329">
    <property type="entry name" value="INSM transcriptional repressor 1"/>
    <property type="match status" value="1"/>
</dbReference>
<dbReference type="Gene3D" id="3.30.160.60">
    <property type="entry name" value="Classic Zinc Finger"/>
    <property type="match status" value="2"/>
</dbReference>
<dbReference type="SUPFAM" id="SSF57667">
    <property type="entry name" value="beta-beta-alpha zinc fingers"/>
    <property type="match status" value="2"/>
</dbReference>
<evidence type="ECO:0000256" key="9">
    <source>
        <dbReference type="PROSITE-ProRule" id="PRU00042"/>
    </source>
</evidence>
<feature type="region of interest" description="Disordered" evidence="10">
    <location>
        <begin position="34"/>
        <end position="62"/>
    </location>
</feature>
<dbReference type="PROSITE" id="PS00028">
    <property type="entry name" value="ZINC_FINGER_C2H2_1"/>
    <property type="match status" value="3"/>
</dbReference>
<evidence type="ECO:0000256" key="1">
    <source>
        <dbReference type="ARBA" id="ARBA00004123"/>
    </source>
</evidence>
<dbReference type="PANTHER" id="PTHR15065">
    <property type="entry name" value="INSULINOMA-ASSOCIATED 1"/>
    <property type="match status" value="1"/>
</dbReference>
<evidence type="ECO:0000313" key="12">
    <source>
        <dbReference type="Ensembl" id="ENSSFOP00015042830.1"/>
    </source>
</evidence>
<dbReference type="PROSITE" id="PS50157">
    <property type="entry name" value="ZINC_FINGER_C2H2_2"/>
    <property type="match status" value="3"/>
</dbReference>
<dbReference type="PANTHER" id="PTHR15065:SF4">
    <property type="entry name" value="LD18634P"/>
    <property type="match status" value="1"/>
</dbReference>
<keyword evidence="7" id="KW-0804">Transcription</keyword>
<reference evidence="12 13" key="1">
    <citation type="submission" date="2019-04" db="EMBL/GenBank/DDBJ databases">
        <authorList>
            <consortium name="Wellcome Sanger Institute Data Sharing"/>
        </authorList>
    </citation>
    <scope>NUCLEOTIDE SEQUENCE [LARGE SCALE GENOMIC DNA]</scope>
</reference>
<keyword evidence="8" id="KW-0539">Nucleus</keyword>
<feature type="region of interest" description="Disordered" evidence="10">
    <location>
        <begin position="86"/>
        <end position="139"/>
    </location>
</feature>
<proteinExistence type="predicted"/>
<keyword evidence="5" id="KW-0862">Zinc</keyword>
<feature type="region of interest" description="Disordered" evidence="10">
    <location>
        <begin position="165"/>
        <end position="239"/>
    </location>
</feature>
<dbReference type="GO" id="GO:0030182">
    <property type="term" value="P:neuron differentiation"/>
    <property type="evidence" value="ECO:0007669"/>
    <property type="project" value="TreeGrafter"/>
</dbReference>
<keyword evidence="4 9" id="KW-0863">Zinc-finger</keyword>
<feature type="compositionally biased region" description="Low complexity" evidence="10">
    <location>
        <begin position="172"/>
        <end position="189"/>
    </location>
</feature>
<dbReference type="InterPro" id="IPR036236">
    <property type="entry name" value="Znf_C2H2_sf"/>
</dbReference>
<evidence type="ECO:0000256" key="6">
    <source>
        <dbReference type="ARBA" id="ARBA00023015"/>
    </source>
</evidence>
<feature type="domain" description="C2H2-type" evidence="11">
    <location>
        <begin position="274"/>
        <end position="301"/>
    </location>
</feature>
<feature type="compositionally biased region" description="Pro residues" evidence="10">
    <location>
        <begin position="40"/>
        <end position="52"/>
    </location>
</feature>
<dbReference type="GO" id="GO:0008270">
    <property type="term" value="F:zinc ion binding"/>
    <property type="evidence" value="ECO:0007669"/>
    <property type="project" value="UniProtKB-KW"/>
</dbReference>
<evidence type="ECO:0000256" key="7">
    <source>
        <dbReference type="ARBA" id="ARBA00023163"/>
    </source>
</evidence>
<dbReference type="GO" id="GO:0017053">
    <property type="term" value="C:transcription repressor complex"/>
    <property type="evidence" value="ECO:0007669"/>
    <property type="project" value="TreeGrafter"/>
</dbReference>
<reference evidence="12" key="3">
    <citation type="submission" date="2025-09" db="UniProtKB">
        <authorList>
            <consortium name="Ensembl"/>
        </authorList>
    </citation>
    <scope>IDENTIFICATION</scope>
</reference>
<feature type="region of interest" description="Disordered" evidence="10">
    <location>
        <begin position="377"/>
        <end position="402"/>
    </location>
</feature>
<feature type="region of interest" description="Disordered" evidence="10">
    <location>
        <begin position="294"/>
        <end position="341"/>
    </location>
</feature>
<dbReference type="GO" id="GO:0001227">
    <property type="term" value="F:DNA-binding transcription repressor activity, RNA polymerase II-specific"/>
    <property type="evidence" value="ECO:0007669"/>
    <property type="project" value="TreeGrafter"/>
</dbReference>
<evidence type="ECO:0000313" key="13">
    <source>
        <dbReference type="Proteomes" id="UP000694397"/>
    </source>
</evidence>
<feature type="compositionally biased region" description="Basic and acidic residues" evidence="10">
    <location>
        <begin position="206"/>
        <end position="216"/>
    </location>
</feature>
<feature type="compositionally biased region" description="Low complexity" evidence="10">
    <location>
        <begin position="303"/>
        <end position="312"/>
    </location>
</feature>
<dbReference type="GO" id="GO:0000978">
    <property type="term" value="F:RNA polymerase II cis-regulatory region sequence-specific DNA binding"/>
    <property type="evidence" value="ECO:0007669"/>
    <property type="project" value="TreeGrafter"/>
</dbReference>
<dbReference type="InterPro" id="IPR013087">
    <property type="entry name" value="Znf_C2H2_type"/>
</dbReference>
<evidence type="ECO:0000256" key="2">
    <source>
        <dbReference type="ARBA" id="ARBA00022723"/>
    </source>
</evidence>
<evidence type="ECO:0000256" key="5">
    <source>
        <dbReference type="ARBA" id="ARBA00022833"/>
    </source>
</evidence>
<gene>
    <name evidence="12" type="primary">LOC108925290</name>
</gene>
<dbReference type="Ensembl" id="ENSSFOT00015043696.1">
    <property type="protein sequence ID" value="ENSSFOP00015042830.1"/>
    <property type="gene ID" value="ENSSFOG00015030916.1"/>
</dbReference>
<organism evidence="12 13">
    <name type="scientific">Scleropages formosus</name>
    <name type="common">Asian bonytongue</name>
    <name type="synonym">Osteoglossum formosum</name>
    <dbReference type="NCBI Taxonomy" id="113540"/>
    <lineage>
        <taxon>Eukaryota</taxon>
        <taxon>Metazoa</taxon>
        <taxon>Chordata</taxon>
        <taxon>Craniata</taxon>
        <taxon>Vertebrata</taxon>
        <taxon>Euteleostomi</taxon>
        <taxon>Actinopterygii</taxon>
        <taxon>Neopterygii</taxon>
        <taxon>Teleostei</taxon>
        <taxon>Osteoglossocephala</taxon>
        <taxon>Osteoglossomorpha</taxon>
        <taxon>Osteoglossiformes</taxon>
        <taxon>Osteoglossidae</taxon>
        <taxon>Scleropages</taxon>
    </lineage>
</organism>
<keyword evidence="3" id="KW-0677">Repeat</keyword>
<keyword evidence="6" id="KW-0805">Transcription regulation</keyword>
<evidence type="ECO:0000259" key="11">
    <source>
        <dbReference type="PROSITE" id="PS50157"/>
    </source>
</evidence>
<feature type="domain" description="C2H2-type" evidence="11">
    <location>
        <begin position="351"/>
        <end position="378"/>
    </location>
</feature>
<dbReference type="GO" id="GO:0010564">
    <property type="term" value="P:regulation of cell cycle process"/>
    <property type="evidence" value="ECO:0007669"/>
    <property type="project" value="TreeGrafter"/>
</dbReference>
<dbReference type="InterPro" id="IPR042972">
    <property type="entry name" value="INSM1/2"/>
</dbReference>
<dbReference type="Pfam" id="PF00096">
    <property type="entry name" value="zf-C2H2"/>
    <property type="match status" value="2"/>
</dbReference>
<evidence type="ECO:0000256" key="10">
    <source>
        <dbReference type="SAM" id="MobiDB-lite"/>
    </source>
</evidence>
<comment type="subcellular location">
    <subcellularLocation>
        <location evidence="1">Nucleus</location>
    </subcellularLocation>
</comment>
<dbReference type="Proteomes" id="UP000694397">
    <property type="component" value="Chromosome 13"/>
</dbReference>
<keyword evidence="13" id="KW-1185">Reference proteome</keyword>
<feature type="domain" description="C2H2-type" evidence="11">
    <location>
        <begin position="414"/>
        <end position="442"/>
    </location>
</feature>
<reference evidence="12" key="2">
    <citation type="submission" date="2025-08" db="UniProtKB">
        <authorList>
            <consortium name="Ensembl"/>
        </authorList>
    </citation>
    <scope>IDENTIFICATION</scope>
</reference>